<dbReference type="Proteomes" id="UP001195483">
    <property type="component" value="Unassembled WGS sequence"/>
</dbReference>
<protein>
    <recommendedName>
        <fullName evidence="3">Zinc finger PHD-type domain-containing protein</fullName>
    </recommendedName>
</protein>
<name>A0AAE0RYG8_9BIVA</name>
<evidence type="ECO:0000313" key="2">
    <source>
        <dbReference type="Proteomes" id="UP001195483"/>
    </source>
</evidence>
<gene>
    <name evidence="1" type="ORF">CHS0354_005520</name>
</gene>
<dbReference type="AlphaFoldDB" id="A0AAE0RYG8"/>
<organism evidence="1 2">
    <name type="scientific">Potamilus streckersoni</name>
    <dbReference type="NCBI Taxonomy" id="2493646"/>
    <lineage>
        <taxon>Eukaryota</taxon>
        <taxon>Metazoa</taxon>
        <taxon>Spiralia</taxon>
        <taxon>Lophotrochozoa</taxon>
        <taxon>Mollusca</taxon>
        <taxon>Bivalvia</taxon>
        <taxon>Autobranchia</taxon>
        <taxon>Heteroconchia</taxon>
        <taxon>Palaeoheterodonta</taxon>
        <taxon>Unionida</taxon>
        <taxon>Unionoidea</taxon>
        <taxon>Unionidae</taxon>
        <taxon>Ambleminae</taxon>
        <taxon>Lampsilini</taxon>
        <taxon>Potamilus</taxon>
    </lineage>
</organism>
<reference evidence="1" key="1">
    <citation type="journal article" date="2021" name="Genome Biol. Evol.">
        <title>A High-Quality Reference Genome for a Parasitic Bivalve with Doubly Uniparental Inheritance (Bivalvia: Unionida).</title>
        <authorList>
            <person name="Smith C.H."/>
        </authorList>
    </citation>
    <scope>NUCLEOTIDE SEQUENCE</scope>
    <source>
        <strain evidence="1">CHS0354</strain>
    </source>
</reference>
<comment type="caution">
    <text evidence="1">The sequence shown here is derived from an EMBL/GenBank/DDBJ whole genome shotgun (WGS) entry which is preliminary data.</text>
</comment>
<evidence type="ECO:0008006" key="3">
    <source>
        <dbReference type="Google" id="ProtNLM"/>
    </source>
</evidence>
<dbReference type="EMBL" id="JAEAOA010000388">
    <property type="protein sequence ID" value="KAK3581913.1"/>
    <property type="molecule type" value="Genomic_DNA"/>
</dbReference>
<keyword evidence="2" id="KW-1185">Reference proteome</keyword>
<accession>A0AAE0RYG8</accession>
<dbReference type="SUPFAM" id="SSF57903">
    <property type="entry name" value="FYVE/PHD zinc finger"/>
    <property type="match status" value="1"/>
</dbReference>
<evidence type="ECO:0000313" key="1">
    <source>
        <dbReference type="EMBL" id="KAK3581913.1"/>
    </source>
</evidence>
<dbReference type="InterPro" id="IPR011011">
    <property type="entry name" value="Znf_FYVE_PHD"/>
</dbReference>
<proteinExistence type="predicted"/>
<reference evidence="1" key="2">
    <citation type="journal article" date="2021" name="Genome Biol. Evol.">
        <title>Developing a high-quality reference genome for a parasitic bivalve with doubly uniparental inheritance (Bivalvia: Unionida).</title>
        <authorList>
            <person name="Smith C.H."/>
        </authorList>
    </citation>
    <scope>NUCLEOTIDE SEQUENCE</scope>
    <source>
        <strain evidence="1">CHS0354</strain>
        <tissue evidence="1">Mantle</tissue>
    </source>
</reference>
<sequence>MQYSCIWCTKKVTTRQQAVEYDCCHRWQHMICDIVFQEALKLGRLTYVCSTCVRTVGVKVCQTADDNHKPPMLKLCTSVAVNASYNEEPPALELNVSPIAESTQMDADAFLESTLIDNPGSPFEIAKRSTVLQVHRETLFIFRHYRFIALPSTVRFRIVFK</sequence>
<reference evidence="1" key="3">
    <citation type="submission" date="2023-05" db="EMBL/GenBank/DDBJ databases">
        <authorList>
            <person name="Smith C.H."/>
        </authorList>
    </citation>
    <scope>NUCLEOTIDE SEQUENCE</scope>
    <source>
        <strain evidence="1">CHS0354</strain>
        <tissue evidence="1">Mantle</tissue>
    </source>
</reference>